<sequence length="362" mass="40312">MRQRSLLSVLVMAGAGAVTLLLAEAALWLFPVSTSTGAMALDDRNPVMRYTPNQVYVFSKGWNFEMVNRGRINNYGFVNEQDYTKHGEADGPIVVIGDSYVEALMVPYEETVQGRLSRLLGPRRLVYSIGTSGSQLADYLAYAQFAGSEFHPCAMVFVIVGNDFDESLVQYSRGVGYHFERVAGESRFRMVRTDYHPSGWKQLMRHSALVRYLWKTVGVGGLSLASASSAEYVGNTDASASHERVAASQAAVDYFLRELPHRAHLPASRIVFVVDAPRPDLYSASGAREEGRSYFHLMRRYFLAAAAGLGYETIDMHPRFKARHQSDGTRFEFPIDGHWNGRGHEEAAKAVAASRTFQRLGM</sequence>
<dbReference type="Proteomes" id="UP000069205">
    <property type="component" value="Chromosome"/>
</dbReference>
<evidence type="ECO:0008006" key="3">
    <source>
        <dbReference type="Google" id="ProtNLM"/>
    </source>
</evidence>
<protein>
    <recommendedName>
        <fullName evidence="3">AlgX/AlgJ SGNH hydrolase-like domain-containing protein</fullName>
    </recommendedName>
</protein>
<gene>
    <name evidence="1" type="ORF">NITMOv2_4395</name>
</gene>
<dbReference type="SUPFAM" id="SSF52266">
    <property type="entry name" value="SGNH hydrolase"/>
    <property type="match status" value="1"/>
</dbReference>
<reference evidence="1 2" key="1">
    <citation type="journal article" date="2015" name="Proc. Natl. Acad. Sci. U.S.A.">
        <title>Expanded metabolic versatility of ubiquitous nitrite-oxidizing bacteria from the genus Nitrospira.</title>
        <authorList>
            <person name="Koch H."/>
            <person name="Lucker S."/>
            <person name="Albertsen M."/>
            <person name="Kitzinger K."/>
            <person name="Herbold C."/>
            <person name="Spieck E."/>
            <person name="Nielsen P.H."/>
            <person name="Wagner M."/>
            <person name="Daims H."/>
        </authorList>
    </citation>
    <scope>NUCLEOTIDE SEQUENCE [LARGE SCALE GENOMIC DNA]</scope>
    <source>
        <strain evidence="1 2">NSP M-1</strain>
    </source>
</reference>
<evidence type="ECO:0000313" key="2">
    <source>
        <dbReference type="Proteomes" id="UP000069205"/>
    </source>
</evidence>
<dbReference type="Gene3D" id="3.40.50.1110">
    <property type="entry name" value="SGNH hydrolase"/>
    <property type="match status" value="1"/>
</dbReference>
<dbReference type="AlphaFoldDB" id="A0A0K2GIJ4"/>
<dbReference type="RefSeq" id="WP_187299292.1">
    <property type="nucleotide sequence ID" value="NZ_CP011801.1"/>
</dbReference>
<dbReference type="PATRIC" id="fig|42253.5.peg.4336"/>
<name>A0A0K2GIJ4_NITMO</name>
<proteinExistence type="predicted"/>
<dbReference type="STRING" id="42253.NITMOv2_4395"/>
<accession>A0A0K2GIJ4</accession>
<dbReference type="InterPro" id="IPR036514">
    <property type="entry name" value="SGNH_hydro_sf"/>
</dbReference>
<dbReference type="GO" id="GO:0016788">
    <property type="term" value="F:hydrolase activity, acting on ester bonds"/>
    <property type="evidence" value="ECO:0007669"/>
    <property type="project" value="UniProtKB-ARBA"/>
</dbReference>
<keyword evidence="2" id="KW-1185">Reference proteome</keyword>
<dbReference type="EMBL" id="CP011801">
    <property type="protein sequence ID" value="ALA60770.1"/>
    <property type="molecule type" value="Genomic_DNA"/>
</dbReference>
<organism evidence="1 2">
    <name type="scientific">Nitrospira moscoviensis</name>
    <dbReference type="NCBI Taxonomy" id="42253"/>
    <lineage>
        <taxon>Bacteria</taxon>
        <taxon>Pseudomonadati</taxon>
        <taxon>Nitrospirota</taxon>
        <taxon>Nitrospiria</taxon>
        <taxon>Nitrospirales</taxon>
        <taxon>Nitrospiraceae</taxon>
        <taxon>Nitrospira</taxon>
    </lineage>
</organism>
<evidence type="ECO:0000313" key="1">
    <source>
        <dbReference type="EMBL" id="ALA60770.1"/>
    </source>
</evidence>
<dbReference type="KEGG" id="nmv:NITMOv2_4395"/>